<dbReference type="GO" id="GO:0008380">
    <property type="term" value="P:RNA splicing"/>
    <property type="evidence" value="ECO:0007669"/>
    <property type="project" value="UniProtKB-KW"/>
</dbReference>
<dbReference type="AlphaFoldDB" id="A0A2P6U5J1"/>
<evidence type="ECO:0000256" key="2">
    <source>
        <dbReference type="ARBA" id="ARBA00010386"/>
    </source>
</evidence>
<feature type="compositionally biased region" description="Acidic residues" evidence="9">
    <location>
        <begin position="320"/>
        <end position="331"/>
    </location>
</feature>
<evidence type="ECO:0000313" key="11">
    <source>
        <dbReference type="EMBL" id="PRW61575.1"/>
    </source>
</evidence>
<evidence type="ECO:0000259" key="10">
    <source>
        <dbReference type="Pfam" id="PF04696"/>
    </source>
</evidence>
<feature type="compositionally biased region" description="Pro residues" evidence="9">
    <location>
        <begin position="33"/>
        <end position="47"/>
    </location>
</feature>
<feature type="region of interest" description="Disordered" evidence="9">
    <location>
        <begin position="158"/>
        <end position="205"/>
    </location>
</feature>
<feature type="compositionally biased region" description="Low complexity" evidence="9">
    <location>
        <begin position="363"/>
        <end position="393"/>
    </location>
</feature>
<dbReference type="PANTHER" id="PTHR12707">
    <property type="entry name" value="PINN"/>
    <property type="match status" value="1"/>
</dbReference>
<evidence type="ECO:0000256" key="7">
    <source>
        <dbReference type="ARBA" id="ARBA00023242"/>
    </source>
</evidence>
<keyword evidence="4" id="KW-0805">Transcription regulation</keyword>
<evidence type="ECO:0000256" key="3">
    <source>
        <dbReference type="ARBA" id="ARBA00022664"/>
    </source>
</evidence>
<feature type="compositionally biased region" description="Low complexity" evidence="9">
    <location>
        <begin position="332"/>
        <end position="355"/>
    </location>
</feature>
<reference evidence="11 12" key="1">
    <citation type="journal article" date="2018" name="Plant J.">
        <title>Genome sequences of Chlorella sorokiniana UTEX 1602 and Micractinium conductrix SAG 241.80: implications to maltose excretion by a green alga.</title>
        <authorList>
            <person name="Arriola M.B."/>
            <person name="Velmurugan N."/>
            <person name="Zhang Y."/>
            <person name="Plunkett M.H."/>
            <person name="Hondzo H."/>
            <person name="Barney B.M."/>
        </authorList>
    </citation>
    <scope>NUCLEOTIDE SEQUENCE [LARGE SCALE GENOMIC DNA]</scope>
    <source>
        <strain evidence="12">UTEX 1602</strain>
    </source>
</reference>
<evidence type="ECO:0000256" key="1">
    <source>
        <dbReference type="ARBA" id="ARBA00004123"/>
    </source>
</evidence>
<feature type="compositionally biased region" description="Basic and acidic residues" evidence="9">
    <location>
        <begin position="170"/>
        <end position="205"/>
    </location>
</feature>
<evidence type="ECO:0000256" key="9">
    <source>
        <dbReference type="SAM" id="MobiDB-lite"/>
    </source>
</evidence>
<dbReference type="OrthoDB" id="551519at2759"/>
<sequence length="393" mass="43176">MDLDVARLQAELRELEGQRREVNERLRQTGPVRGPPPRGLPGPPGPWDRPRRPHDAAPPYRGPPGQDPRGLHDYRDEGPPLARRPGLSSVVAPVEGSEGGDRSSERYGYSDDRSEGGRSEGSRKRPAPGGALLEENADAKRRNKRLFGAILGTLQRFSKEEQALRSTEAAQRRAELEQRAAEKKAEEARQLRQAARDEARQMREGEVTRKRQISAQAACKRLEILYATRLARADKLCSRFLLTKTPAPVYWCPAKPSKETEALAEAQRAEHVAWKAAQLEQMEREKEQLMAQLMAPRRRFGEVGEDGRGGEGGGSGEQAMEGDYEEEEGEGVEAAMDAEAANGDAAPEQQQQQQEAEPEAEAEGGALEEQLQPPLLEGEEPAGSGDMADAADD</sequence>
<feature type="coiled-coil region" evidence="8">
    <location>
        <begin position="272"/>
        <end position="299"/>
    </location>
</feature>
<dbReference type="Proteomes" id="UP000239899">
    <property type="component" value="Unassembled WGS sequence"/>
</dbReference>
<protein>
    <submittedName>
        <fullName evidence="11">Pinin</fullName>
    </submittedName>
</protein>
<proteinExistence type="inferred from homology"/>
<feature type="compositionally biased region" description="Basic and acidic residues" evidence="9">
    <location>
        <begin position="69"/>
        <end position="78"/>
    </location>
</feature>
<comment type="subcellular location">
    <subcellularLocation>
        <location evidence="1">Nucleus</location>
    </subcellularLocation>
</comment>
<dbReference type="InterPro" id="IPR006786">
    <property type="entry name" value="Pinin_SDK_MemA"/>
</dbReference>
<keyword evidence="12" id="KW-1185">Reference proteome</keyword>
<evidence type="ECO:0000256" key="8">
    <source>
        <dbReference type="SAM" id="Coils"/>
    </source>
</evidence>
<dbReference type="GO" id="GO:0006397">
    <property type="term" value="P:mRNA processing"/>
    <property type="evidence" value="ECO:0007669"/>
    <property type="project" value="UniProtKB-KW"/>
</dbReference>
<accession>A0A2P6U5J1</accession>
<keyword evidence="8" id="KW-0175">Coiled coil</keyword>
<dbReference type="PANTHER" id="PTHR12707:SF0">
    <property type="entry name" value="PININ"/>
    <property type="match status" value="1"/>
</dbReference>
<keyword evidence="7" id="KW-0539">Nucleus</keyword>
<name>A0A2P6U5J1_CHLSO</name>
<keyword evidence="5" id="KW-0804">Transcription</keyword>
<evidence type="ECO:0000313" key="12">
    <source>
        <dbReference type="Proteomes" id="UP000239899"/>
    </source>
</evidence>
<dbReference type="InterPro" id="IPR039853">
    <property type="entry name" value="Pinin"/>
</dbReference>
<feature type="compositionally biased region" description="Basic and acidic residues" evidence="9">
    <location>
        <begin position="13"/>
        <end position="27"/>
    </location>
</feature>
<evidence type="ECO:0000256" key="5">
    <source>
        <dbReference type="ARBA" id="ARBA00023163"/>
    </source>
</evidence>
<comment type="similarity">
    <text evidence="2">Belongs to the pinin family.</text>
</comment>
<feature type="domain" description="Pinin/SDK/MemA protein" evidence="10">
    <location>
        <begin position="139"/>
        <end position="268"/>
    </location>
</feature>
<dbReference type="STRING" id="3076.A0A2P6U5J1"/>
<gene>
    <name evidence="11" type="ORF">C2E21_0235</name>
</gene>
<dbReference type="EMBL" id="LHPG02000001">
    <property type="protein sequence ID" value="PRW61575.1"/>
    <property type="molecule type" value="Genomic_DNA"/>
</dbReference>
<feature type="region of interest" description="Disordered" evidence="9">
    <location>
        <begin position="301"/>
        <end position="393"/>
    </location>
</feature>
<dbReference type="GO" id="GO:0071013">
    <property type="term" value="C:catalytic step 2 spliceosome"/>
    <property type="evidence" value="ECO:0007669"/>
    <property type="project" value="TreeGrafter"/>
</dbReference>
<keyword evidence="6" id="KW-0508">mRNA splicing</keyword>
<evidence type="ECO:0000256" key="4">
    <source>
        <dbReference type="ARBA" id="ARBA00023015"/>
    </source>
</evidence>
<feature type="compositionally biased region" description="Basic and acidic residues" evidence="9">
    <location>
        <begin position="99"/>
        <end position="123"/>
    </location>
</feature>
<keyword evidence="3" id="KW-0507">mRNA processing</keyword>
<evidence type="ECO:0000256" key="6">
    <source>
        <dbReference type="ARBA" id="ARBA00023187"/>
    </source>
</evidence>
<feature type="region of interest" description="Disordered" evidence="9">
    <location>
        <begin position="13"/>
        <end position="139"/>
    </location>
</feature>
<dbReference type="Pfam" id="PF04696">
    <property type="entry name" value="Pinin_SDK_memA"/>
    <property type="match status" value="1"/>
</dbReference>
<comment type="caution">
    <text evidence="11">The sequence shown here is derived from an EMBL/GenBank/DDBJ whole genome shotgun (WGS) entry which is preliminary data.</text>
</comment>
<organism evidence="11 12">
    <name type="scientific">Chlorella sorokiniana</name>
    <name type="common">Freshwater green alga</name>
    <dbReference type="NCBI Taxonomy" id="3076"/>
    <lineage>
        <taxon>Eukaryota</taxon>
        <taxon>Viridiplantae</taxon>
        <taxon>Chlorophyta</taxon>
        <taxon>core chlorophytes</taxon>
        <taxon>Trebouxiophyceae</taxon>
        <taxon>Chlorellales</taxon>
        <taxon>Chlorellaceae</taxon>
        <taxon>Chlorella clade</taxon>
        <taxon>Chlorella</taxon>
    </lineage>
</organism>